<keyword evidence="8" id="KW-1208">Phospholipid metabolism</keyword>
<sequence length="330" mass="35336">MPRRRRILVLLNPHAGRGALGGVTPQQFSDDAGIDAEIIVPDPDDHAVQMAQARRELAEGVDAVLVRGGDGMVAAGVNLVAQTEVPLGVIPAGTGNDFVRAARLPLSSPAALQHLLTALRAPELTTVAVDALHVILRAPGVTREWWVANSLNIGFDAEVNQRAETLRHIPGSLRYLVGLVQSLPRFHTRRMRLQLDEVAHDLDVALICVHNGGYIGGGIPLNTQAKHDDGVLNVSTVGRVSRTGVTLLFPLVYLGAHRLLRPLSAHQATRLRIHIPAGVPVYADGEAVHAPPLGTPSATEDAGNHELQVQVVPGAVRLIHSETVRHTQTW</sequence>
<accession>A0ABY8H8Z4</accession>
<keyword evidence="11" id="KW-1185">Reference proteome</keyword>
<keyword evidence="5 10" id="KW-0418">Kinase</keyword>
<comment type="similarity">
    <text evidence="2">Belongs to the diacylglycerol/lipid kinase family.</text>
</comment>
<dbReference type="InterPro" id="IPR016064">
    <property type="entry name" value="NAD/diacylglycerol_kinase_sf"/>
</dbReference>
<dbReference type="SMART" id="SM00046">
    <property type="entry name" value="DAGKc"/>
    <property type="match status" value="1"/>
</dbReference>
<dbReference type="RefSeq" id="WP_278158497.1">
    <property type="nucleotide sequence ID" value="NZ_CP121252.1"/>
</dbReference>
<evidence type="ECO:0000313" key="11">
    <source>
        <dbReference type="Proteomes" id="UP001219037"/>
    </source>
</evidence>
<evidence type="ECO:0000313" key="10">
    <source>
        <dbReference type="EMBL" id="WFP17170.1"/>
    </source>
</evidence>
<dbReference type="InterPro" id="IPR001206">
    <property type="entry name" value="Diacylglycerol_kinase_cat_dom"/>
</dbReference>
<dbReference type="Pfam" id="PF00781">
    <property type="entry name" value="DAGK_cat"/>
    <property type="match status" value="1"/>
</dbReference>
<feature type="domain" description="DAGKc" evidence="9">
    <location>
        <begin position="2"/>
        <end position="138"/>
    </location>
</feature>
<dbReference type="Gene3D" id="3.40.50.10330">
    <property type="entry name" value="Probable inorganic polyphosphate/atp-NAD kinase, domain 1"/>
    <property type="match status" value="1"/>
</dbReference>
<protein>
    <submittedName>
        <fullName evidence="10">Diacylglycerol kinase family protein</fullName>
    </submittedName>
</protein>
<evidence type="ECO:0000256" key="6">
    <source>
        <dbReference type="ARBA" id="ARBA00022840"/>
    </source>
</evidence>
<reference evidence="10 11" key="1">
    <citation type="submission" date="2023-04" db="EMBL/GenBank/DDBJ databases">
        <title>Funneling lignin-derived compounds into biodiesel using alkali-halophilic Citricoccus sp. P2.</title>
        <authorList>
            <person name="Luo C.-B."/>
        </authorList>
    </citation>
    <scope>NUCLEOTIDE SEQUENCE [LARGE SCALE GENOMIC DNA]</scope>
    <source>
        <strain evidence="10 11">P2</strain>
    </source>
</reference>
<evidence type="ECO:0000256" key="5">
    <source>
        <dbReference type="ARBA" id="ARBA00022777"/>
    </source>
</evidence>
<dbReference type="PROSITE" id="PS50146">
    <property type="entry name" value="DAGK"/>
    <property type="match status" value="1"/>
</dbReference>
<dbReference type="GO" id="GO:0016301">
    <property type="term" value="F:kinase activity"/>
    <property type="evidence" value="ECO:0007669"/>
    <property type="project" value="UniProtKB-KW"/>
</dbReference>
<name>A0ABY8H8Z4_9MICC</name>
<comment type="cofactor">
    <cofactor evidence="1">
        <name>Mg(2+)</name>
        <dbReference type="ChEBI" id="CHEBI:18420"/>
    </cofactor>
</comment>
<dbReference type="EMBL" id="CP121252">
    <property type="protein sequence ID" value="WFP17170.1"/>
    <property type="molecule type" value="Genomic_DNA"/>
</dbReference>
<keyword evidence="6" id="KW-0067">ATP-binding</keyword>
<keyword evidence="7" id="KW-0444">Lipid biosynthesis</keyword>
<organism evidence="10 11">
    <name type="scientific">Citricoccus muralis</name>
    <dbReference type="NCBI Taxonomy" id="169134"/>
    <lineage>
        <taxon>Bacteria</taxon>
        <taxon>Bacillati</taxon>
        <taxon>Actinomycetota</taxon>
        <taxon>Actinomycetes</taxon>
        <taxon>Micrococcales</taxon>
        <taxon>Micrococcaceae</taxon>
        <taxon>Citricoccus</taxon>
    </lineage>
</organism>
<evidence type="ECO:0000256" key="7">
    <source>
        <dbReference type="ARBA" id="ARBA00023209"/>
    </source>
</evidence>
<keyword evidence="4" id="KW-0547">Nucleotide-binding</keyword>
<dbReference type="PANTHER" id="PTHR12358">
    <property type="entry name" value="SPHINGOSINE KINASE"/>
    <property type="match status" value="1"/>
</dbReference>
<evidence type="ECO:0000256" key="8">
    <source>
        <dbReference type="ARBA" id="ARBA00023264"/>
    </source>
</evidence>
<evidence type="ECO:0000256" key="4">
    <source>
        <dbReference type="ARBA" id="ARBA00022741"/>
    </source>
</evidence>
<dbReference type="Gene3D" id="2.60.200.40">
    <property type="match status" value="1"/>
</dbReference>
<proteinExistence type="inferred from homology"/>
<evidence type="ECO:0000256" key="1">
    <source>
        <dbReference type="ARBA" id="ARBA00001946"/>
    </source>
</evidence>
<dbReference type="PANTHER" id="PTHR12358:SF106">
    <property type="entry name" value="LIPID KINASE YEGS"/>
    <property type="match status" value="1"/>
</dbReference>
<evidence type="ECO:0000259" key="9">
    <source>
        <dbReference type="PROSITE" id="PS50146"/>
    </source>
</evidence>
<keyword evidence="3" id="KW-0808">Transferase</keyword>
<dbReference type="InterPro" id="IPR045540">
    <property type="entry name" value="YegS/DAGK_C"/>
</dbReference>
<dbReference type="InterPro" id="IPR017438">
    <property type="entry name" value="ATP-NAD_kinase_N"/>
</dbReference>
<keyword evidence="7" id="KW-0594">Phospholipid biosynthesis</keyword>
<keyword evidence="7" id="KW-0443">Lipid metabolism</keyword>
<gene>
    <name evidence="10" type="ORF">P8192_03315</name>
</gene>
<evidence type="ECO:0000256" key="3">
    <source>
        <dbReference type="ARBA" id="ARBA00022679"/>
    </source>
</evidence>
<dbReference type="Proteomes" id="UP001219037">
    <property type="component" value="Chromosome"/>
</dbReference>
<dbReference type="Pfam" id="PF19279">
    <property type="entry name" value="YegS_C"/>
    <property type="match status" value="1"/>
</dbReference>
<dbReference type="SUPFAM" id="SSF111331">
    <property type="entry name" value="NAD kinase/diacylglycerol kinase-like"/>
    <property type="match status" value="1"/>
</dbReference>
<evidence type="ECO:0000256" key="2">
    <source>
        <dbReference type="ARBA" id="ARBA00005983"/>
    </source>
</evidence>
<dbReference type="InterPro" id="IPR050187">
    <property type="entry name" value="Lipid_Phosphate_FormReg"/>
</dbReference>